<reference evidence="3" key="2">
    <citation type="submission" date="2025-08" db="UniProtKB">
        <authorList>
            <consortium name="RefSeq"/>
        </authorList>
    </citation>
    <scope>IDENTIFICATION</scope>
    <source>
        <strain evidence="3">S238N-H82</strain>
        <tissue evidence="3">Testes</tissue>
    </source>
</reference>
<protein>
    <submittedName>
        <fullName evidence="3">Uncharacterized protein LOC118422745</fullName>
    </submittedName>
</protein>
<dbReference type="PANTHER" id="PTHR22198:SF1">
    <property type="entry name" value="FERM DOMAIN-CONTAINING PROTEIN"/>
    <property type="match status" value="1"/>
</dbReference>
<evidence type="ECO:0000313" key="3">
    <source>
        <dbReference type="RefSeq" id="XP_035686383.1"/>
    </source>
</evidence>
<gene>
    <name evidence="3" type="primary">LOC118422745</name>
</gene>
<dbReference type="RefSeq" id="XP_035686383.1">
    <property type="nucleotide sequence ID" value="XM_035830490.1"/>
</dbReference>
<reference evidence="2" key="1">
    <citation type="journal article" date="2020" name="Nat. Ecol. Evol.">
        <title>Deeply conserved synteny resolves early events in vertebrate evolution.</title>
        <authorList>
            <person name="Simakov O."/>
            <person name="Marletaz F."/>
            <person name="Yue J.X."/>
            <person name="O'Connell B."/>
            <person name="Jenkins J."/>
            <person name="Brandt A."/>
            <person name="Calef R."/>
            <person name="Tung C.H."/>
            <person name="Huang T.K."/>
            <person name="Schmutz J."/>
            <person name="Satoh N."/>
            <person name="Yu J.K."/>
            <person name="Putnam N.H."/>
            <person name="Green R.E."/>
            <person name="Rokhsar D.S."/>
        </authorList>
    </citation>
    <scope>NUCLEOTIDE SEQUENCE [LARGE SCALE GENOMIC DNA]</scope>
    <source>
        <strain evidence="2">S238N-H82</strain>
    </source>
</reference>
<organism evidence="2 3">
    <name type="scientific">Branchiostoma floridae</name>
    <name type="common">Florida lancelet</name>
    <name type="synonym">Amphioxus</name>
    <dbReference type="NCBI Taxonomy" id="7739"/>
    <lineage>
        <taxon>Eukaryota</taxon>
        <taxon>Metazoa</taxon>
        <taxon>Chordata</taxon>
        <taxon>Cephalochordata</taxon>
        <taxon>Leptocardii</taxon>
        <taxon>Amphioxiformes</taxon>
        <taxon>Branchiostomatidae</taxon>
        <taxon>Branchiostoma</taxon>
    </lineage>
</organism>
<dbReference type="OMA" id="ARSIWDP"/>
<dbReference type="GeneID" id="118422745"/>
<feature type="domain" description="DUF7153" evidence="1">
    <location>
        <begin position="41"/>
        <end position="203"/>
    </location>
</feature>
<sequence length="230" mass="25933">MAARQYMFLYNFWSLPKTASVVRSLEGWFYVTARSIWDPSFVSTHFHKNLDPDAEKIQFFNFGVSEGKPWQPSMDVIQEADKIIPEGVLRQPGGYAQVAVSDPAQKPTLFPYERPATSRFVVSAFQVPDAVPAEEFEANWKDWSGVSLLEKEAMPETGYAHSALYKKVSPFGEFRYVTRSEFSGLHDKHDAGMNLVGKVREHLGSGSATARDIKSYSSLYKVAIDVHQPE</sequence>
<dbReference type="PANTHER" id="PTHR22198">
    <property type="entry name" value="FERM DOMAIN-CONTAINING PROTEIN"/>
    <property type="match status" value="1"/>
</dbReference>
<evidence type="ECO:0000259" key="1">
    <source>
        <dbReference type="Pfam" id="PF23672"/>
    </source>
</evidence>
<dbReference type="InterPro" id="IPR055577">
    <property type="entry name" value="DUF7153"/>
</dbReference>
<proteinExistence type="predicted"/>
<dbReference type="Pfam" id="PF23672">
    <property type="entry name" value="DUF7153"/>
    <property type="match status" value="1"/>
</dbReference>
<keyword evidence="2" id="KW-1185">Reference proteome</keyword>
<accession>A0A9J7LNW4</accession>
<dbReference type="Proteomes" id="UP000001554">
    <property type="component" value="Chromosome 9"/>
</dbReference>
<dbReference type="AlphaFoldDB" id="A0A9J7LNW4"/>
<evidence type="ECO:0000313" key="2">
    <source>
        <dbReference type="Proteomes" id="UP000001554"/>
    </source>
</evidence>
<name>A0A9J7LNW4_BRAFL</name>
<dbReference type="OrthoDB" id="9983978at2759"/>
<dbReference type="KEGG" id="bfo:118422745"/>